<protein>
    <recommendedName>
        <fullName evidence="5">Secreted protein</fullName>
    </recommendedName>
</protein>
<feature type="signal peptide" evidence="2">
    <location>
        <begin position="1"/>
        <end position="20"/>
    </location>
</feature>
<feature type="region of interest" description="Disordered" evidence="1">
    <location>
        <begin position="81"/>
        <end position="107"/>
    </location>
</feature>
<evidence type="ECO:0000256" key="2">
    <source>
        <dbReference type="SAM" id="SignalP"/>
    </source>
</evidence>
<feature type="compositionally biased region" description="Basic residues" evidence="1">
    <location>
        <begin position="84"/>
        <end position="107"/>
    </location>
</feature>
<dbReference type="EMBL" id="BMAW01051403">
    <property type="protein sequence ID" value="GFS80327.1"/>
    <property type="molecule type" value="Genomic_DNA"/>
</dbReference>
<evidence type="ECO:0008006" key="5">
    <source>
        <dbReference type="Google" id="ProtNLM"/>
    </source>
</evidence>
<evidence type="ECO:0000256" key="1">
    <source>
        <dbReference type="SAM" id="MobiDB-lite"/>
    </source>
</evidence>
<keyword evidence="4" id="KW-1185">Reference proteome</keyword>
<name>A0A8X6MVK4_NEPPI</name>
<dbReference type="AlphaFoldDB" id="A0A8X6MVK4"/>
<comment type="caution">
    <text evidence="3">The sequence shown here is derived from an EMBL/GenBank/DDBJ whole genome shotgun (WGS) entry which is preliminary data.</text>
</comment>
<feature type="chain" id="PRO_5036483624" description="Secreted protein" evidence="2">
    <location>
        <begin position="21"/>
        <end position="107"/>
    </location>
</feature>
<evidence type="ECO:0000313" key="3">
    <source>
        <dbReference type="EMBL" id="GFS80327.1"/>
    </source>
</evidence>
<gene>
    <name evidence="3" type="ORF">NPIL_536811</name>
</gene>
<sequence>MVGYFFCLTYLFLLQGYVLSSPSDDSKSLIGKLLALRQPIHKSGEEQSLIHRRMKRQKNNFSTLGVSYKFCEMFHCVPEETKNPKKSTKCKNGHKYDKRSKKCRKLF</sequence>
<accession>A0A8X6MVK4</accession>
<organism evidence="3 4">
    <name type="scientific">Nephila pilipes</name>
    <name type="common">Giant wood spider</name>
    <name type="synonym">Nephila maculata</name>
    <dbReference type="NCBI Taxonomy" id="299642"/>
    <lineage>
        <taxon>Eukaryota</taxon>
        <taxon>Metazoa</taxon>
        <taxon>Ecdysozoa</taxon>
        <taxon>Arthropoda</taxon>
        <taxon>Chelicerata</taxon>
        <taxon>Arachnida</taxon>
        <taxon>Araneae</taxon>
        <taxon>Araneomorphae</taxon>
        <taxon>Entelegynae</taxon>
        <taxon>Araneoidea</taxon>
        <taxon>Nephilidae</taxon>
        <taxon>Nephila</taxon>
    </lineage>
</organism>
<reference evidence="3" key="1">
    <citation type="submission" date="2020-08" db="EMBL/GenBank/DDBJ databases">
        <title>Multicomponent nature underlies the extraordinary mechanical properties of spider dragline silk.</title>
        <authorList>
            <person name="Kono N."/>
            <person name="Nakamura H."/>
            <person name="Mori M."/>
            <person name="Yoshida Y."/>
            <person name="Ohtoshi R."/>
            <person name="Malay A.D."/>
            <person name="Moran D.A.P."/>
            <person name="Tomita M."/>
            <person name="Numata K."/>
            <person name="Arakawa K."/>
        </authorList>
    </citation>
    <scope>NUCLEOTIDE SEQUENCE</scope>
</reference>
<keyword evidence="2" id="KW-0732">Signal</keyword>
<dbReference type="OrthoDB" id="10453025at2759"/>
<evidence type="ECO:0000313" key="4">
    <source>
        <dbReference type="Proteomes" id="UP000887013"/>
    </source>
</evidence>
<dbReference type="Proteomes" id="UP000887013">
    <property type="component" value="Unassembled WGS sequence"/>
</dbReference>
<proteinExistence type="predicted"/>